<organism evidence="7 8">
    <name type="scientific">Capsicum annuum</name>
    <name type="common">Capsicum pepper</name>
    <dbReference type="NCBI Taxonomy" id="4072"/>
    <lineage>
        <taxon>Eukaryota</taxon>
        <taxon>Viridiplantae</taxon>
        <taxon>Streptophyta</taxon>
        <taxon>Embryophyta</taxon>
        <taxon>Tracheophyta</taxon>
        <taxon>Spermatophyta</taxon>
        <taxon>Magnoliopsida</taxon>
        <taxon>eudicotyledons</taxon>
        <taxon>Gunneridae</taxon>
        <taxon>Pentapetalae</taxon>
        <taxon>asterids</taxon>
        <taxon>lamiids</taxon>
        <taxon>Solanales</taxon>
        <taxon>Solanaceae</taxon>
        <taxon>Solanoideae</taxon>
        <taxon>Capsiceae</taxon>
        <taxon>Capsicum</taxon>
    </lineage>
</organism>
<evidence type="ECO:0000313" key="7">
    <source>
        <dbReference type="EMBL" id="PHT81156.1"/>
    </source>
</evidence>
<gene>
    <name evidence="7" type="ORF">T459_14171</name>
</gene>
<dbReference type="InterPro" id="IPR036163">
    <property type="entry name" value="HMA_dom_sf"/>
</dbReference>
<dbReference type="STRING" id="4072.A0A2G2ZGN1"/>
<dbReference type="GO" id="GO:0046872">
    <property type="term" value="F:metal ion binding"/>
    <property type="evidence" value="ECO:0007669"/>
    <property type="project" value="UniProtKB-KW"/>
</dbReference>
<dbReference type="GO" id="GO:0016020">
    <property type="term" value="C:membrane"/>
    <property type="evidence" value="ECO:0007669"/>
    <property type="project" value="UniProtKB-SubCell"/>
</dbReference>
<dbReference type="Gramene" id="PHT81156">
    <property type="protein sequence ID" value="PHT81156"/>
    <property type="gene ID" value="T459_14171"/>
</dbReference>
<keyword evidence="4" id="KW-0636">Prenylation</keyword>
<dbReference type="SUPFAM" id="SSF55008">
    <property type="entry name" value="HMA, heavy metal-associated domain"/>
    <property type="match status" value="1"/>
</dbReference>
<keyword evidence="8" id="KW-1185">Reference proteome</keyword>
<comment type="caution">
    <text evidence="7">The sequence shown here is derived from an EMBL/GenBank/DDBJ whole genome shotgun (WGS) entry which is preliminary data.</text>
</comment>
<evidence type="ECO:0000256" key="3">
    <source>
        <dbReference type="ARBA" id="ARBA00022723"/>
    </source>
</evidence>
<dbReference type="Pfam" id="PF00403">
    <property type="entry name" value="HMA"/>
    <property type="match status" value="1"/>
</dbReference>
<evidence type="ECO:0000256" key="4">
    <source>
        <dbReference type="ARBA" id="ARBA00023289"/>
    </source>
</evidence>
<reference evidence="7 8" key="2">
    <citation type="journal article" date="2017" name="Genome Biol.">
        <title>New reference genome sequences of hot pepper reveal the massive evolution of plant disease-resistance genes by retroduplication.</title>
        <authorList>
            <person name="Kim S."/>
            <person name="Park J."/>
            <person name="Yeom S.I."/>
            <person name="Kim Y.M."/>
            <person name="Seo E."/>
            <person name="Kim K.T."/>
            <person name="Kim M.S."/>
            <person name="Lee J.M."/>
            <person name="Cheong K."/>
            <person name="Shin H.S."/>
            <person name="Kim S.B."/>
            <person name="Han K."/>
            <person name="Lee J."/>
            <person name="Park M."/>
            <person name="Lee H.A."/>
            <person name="Lee H.Y."/>
            <person name="Lee Y."/>
            <person name="Oh S."/>
            <person name="Lee J.H."/>
            <person name="Choi E."/>
            <person name="Choi E."/>
            <person name="Lee S.E."/>
            <person name="Jeon J."/>
            <person name="Kim H."/>
            <person name="Choi G."/>
            <person name="Song H."/>
            <person name="Lee J."/>
            <person name="Lee S.C."/>
            <person name="Kwon J.K."/>
            <person name="Lee H.Y."/>
            <person name="Koo N."/>
            <person name="Hong Y."/>
            <person name="Kim R.W."/>
            <person name="Kang W.H."/>
            <person name="Huh J.H."/>
            <person name="Kang B.C."/>
            <person name="Yang T.J."/>
            <person name="Lee Y.H."/>
            <person name="Bennetzen J.L."/>
            <person name="Choi D."/>
        </authorList>
    </citation>
    <scope>NUCLEOTIDE SEQUENCE [LARGE SCALE GENOMIC DNA]</scope>
    <source>
        <strain evidence="8">cv. CM334</strain>
    </source>
</reference>
<protein>
    <recommendedName>
        <fullName evidence="6">HMA domain-containing protein</fullName>
    </recommendedName>
</protein>
<proteinExistence type="inferred from homology"/>
<dbReference type="Proteomes" id="UP000222542">
    <property type="component" value="Unassembled WGS sequence"/>
</dbReference>
<dbReference type="SMR" id="A0A2G2ZGN1"/>
<keyword evidence="2" id="KW-0488">Methylation</keyword>
<dbReference type="FunFam" id="3.30.70.100:FF:000008">
    <property type="entry name" value="Copper transport protein ATOX1"/>
    <property type="match status" value="1"/>
</dbReference>
<feature type="domain" description="HMA" evidence="6">
    <location>
        <begin position="6"/>
        <end position="69"/>
    </location>
</feature>
<dbReference type="PANTHER" id="PTHR45868:SF74">
    <property type="entry name" value="HEAVY METAL-ASSOCIATED ISOPRENYLATED PLANT PROTEIN 33"/>
    <property type="match status" value="1"/>
</dbReference>
<name>A0A2G2ZGN1_CAPAN</name>
<accession>A0A2G2ZGN1</accession>
<dbReference type="CDD" id="cd00371">
    <property type="entry name" value="HMA"/>
    <property type="match status" value="1"/>
</dbReference>
<dbReference type="OMA" id="NEQEGGH"/>
<dbReference type="InterPro" id="IPR006121">
    <property type="entry name" value="HMA_dom"/>
</dbReference>
<keyword evidence="4" id="KW-0449">Lipoprotein</keyword>
<keyword evidence="3" id="KW-0479">Metal-binding</keyword>
<evidence type="ECO:0000313" key="8">
    <source>
        <dbReference type="Proteomes" id="UP000222542"/>
    </source>
</evidence>
<dbReference type="AlphaFoldDB" id="A0A2G2ZGN1"/>
<sequence length="70" mass="7757">MVSFFLQTCVLKVNIHCDGCKQEVKKKLQKIEGVYIVKIDADQSKVTVTGNVDPATLIKKLVKSGKHAEL</sequence>
<dbReference type="GO" id="GO:0009626">
    <property type="term" value="P:plant-type hypersensitive response"/>
    <property type="evidence" value="ECO:0007669"/>
    <property type="project" value="UniProtKB-KW"/>
</dbReference>
<dbReference type="PANTHER" id="PTHR45868">
    <property type="entry name" value="HEAVY METAL-ASSOCIATED ISOPRENYLATED PLANT PROTEIN 33-RELATED"/>
    <property type="match status" value="1"/>
</dbReference>
<reference evidence="7 8" key="1">
    <citation type="journal article" date="2014" name="Nat. Genet.">
        <title>Genome sequence of the hot pepper provides insights into the evolution of pungency in Capsicum species.</title>
        <authorList>
            <person name="Kim S."/>
            <person name="Park M."/>
            <person name="Yeom S.I."/>
            <person name="Kim Y.M."/>
            <person name="Lee J.M."/>
            <person name="Lee H.A."/>
            <person name="Seo E."/>
            <person name="Choi J."/>
            <person name="Cheong K."/>
            <person name="Kim K.T."/>
            <person name="Jung K."/>
            <person name="Lee G.W."/>
            <person name="Oh S.K."/>
            <person name="Bae C."/>
            <person name="Kim S.B."/>
            <person name="Lee H.Y."/>
            <person name="Kim S.Y."/>
            <person name="Kim M.S."/>
            <person name="Kang B.C."/>
            <person name="Jo Y.D."/>
            <person name="Yang H.B."/>
            <person name="Jeong H.J."/>
            <person name="Kang W.H."/>
            <person name="Kwon J.K."/>
            <person name="Shin C."/>
            <person name="Lim J.Y."/>
            <person name="Park J.H."/>
            <person name="Huh J.H."/>
            <person name="Kim J.S."/>
            <person name="Kim B.D."/>
            <person name="Cohen O."/>
            <person name="Paran I."/>
            <person name="Suh M.C."/>
            <person name="Lee S.B."/>
            <person name="Kim Y.K."/>
            <person name="Shin Y."/>
            <person name="Noh S.J."/>
            <person name="Park J."/>
            <person name="Seo Y.S."/>
            <person name="Kwon S.Y."/>
            <person name="Kim H.A."/>
            <person name="Park J.M."/>
            <person name="Kim H.J."/>
            <person name="Choi S.B."/>
            <person name="Bosland P.W."/>
            <person name="Reeves G."/>
            <person name="Jo S.H."/>
            <person name="Lee B.W."/>
            <person name="Cho H.T."/>
            <person name="Choi H.S."/>
            <person name="Lee M.S."/>
            <person name="Yu Y."/>
            <person name="Do Choi Y."/>
            <person name="Park B.S."/>
            <person name="van Deynze A."/>
            <person name="Ashrafi H."/>
            <person name="Hill T."/>
            <person name="Kim W.T."/>
            <person name="Pai H.S."/>
            <person name="Ahn H.K."/>
            <person name="Yeam I."/>
            <person name="Giovannoni J.J."/>
            <person name="Rose J.K."/>
            <person name="Sorensen I."/>
            <person name="Lee S.J."/>
            <person name="Kim R.W."/>
            <person name="Choi I.Y."/>
            <person name="Choi B.S."/>
            <person name="Lim J.S."/>
            <person name="Lee Y.H."/>
            <person name="Choi D."/>
        </authorList>
    </citation>
    <scope>NUCLEOTIDE SEQUENCE [LARGE SCALE GENOMIC DNA]</scope>
    <source>
        <strain evidence="8">cv. CM334</strain>
    </source>
</reference>
<evidence type="ECO:0000259" key="6">
    <source>
        <dbReference type="PROSITE" id="PS50846"/>
    </source>
</evidence>
<evidence type="ECO:0000256" key="5">
    <source>
        <dbReference type="ARBA" id="ARBA00024045"/>
    </source>
</evidence>
<comment type="similarity">
    <text evidence="5">Belongs to the HIPP family.</text>
</comment>
<evidence type="ECO:0000256" key="2">
    <source>
        <dbReference type="ARBA" id="ARBA00022481"/>
    </source>
</evidence>
<dbReference type="EMBL" id="AYRZ02000005">
    <property type="protein sequence ID" value="PHT81156.1"/>
    <property type="molecule type" value="Genomic_DNA"/>
</dbReference>
<comment type="subcellular location">
    <subcellularLocation>
        <location evidence="1">Membrane</location>
        <topology evidence="1">Peripheral membrane protein</topology>
    </subcellularLocation>
</comment>
<dbReference type="PROSITE" id="PS50846">
    <property type="entry name" value="HMA_2"/>
    <property type="match status" value="1"/>
</dbReference>
<dbReference type="Gene3D" id="3.30.70.100">
    <property type="match status" value="1"/>
</dbReference>
<evidence type="ECO:0000256" key="1">
    <source>
        <dbReference type="ARBA" id="ARBA00004170"/>
    </source>
</evidence>